<dbReference type="PANTHER" id="PTHR43072:SF8">
    <property type="entry name" value="ACYLTRANSFERASE FABY-RELATED"/>
    <property type="match status" value="1"/>
</dbReference>
<evidence type="ECO:0000313" key="2">
    <source>
        <dbReference type="EMBL" id="OFC70049.1"/>
    </source>
</evidence>
<dbReference type="InterPro" id="IPR000182">
    <property type="entry name" value="GNAT_dom"/>
</dbReference>
<dbReference type="Pfam" id="PF13420">
    <property type="entry name" value="Acetyltransf_4"/>
    <property type="match status" value="1"/>
</dbReference>
<dbReference type="PANTHER" id="PTHR43072">
    <property type="entry name" value="N-ACETYLTRANSFERASE"/>
    <property type="match status" value="1"/>
</dbReference>
<sequence length="164" mass="18281">MNRNALTSDAEAIATIYNHYVSNTVITFEETPVTTSEIASRIEAVQASNLPWLVLTESDEIIGYAYATPFKARSAYRFSVESTVYLSPEHHGNGYGTKLYETLIDELQALGIINVIGCITLPNPGSVALHEKMQMKKVGHFPSIGYKFDQWLDVGFWQRSLACN</sequence>
<dbReference type="PROSITE" id="PS51186">
    <property type="entry name" value="GNAT"/>
    <property type="match status" value="1"/>
</dbReference>
<protein>
    <submittedName>
        <fullName evidence="2">Phosphinothricin acetyltransferase</fullName>
    </submittedName>
</protein>
<gene>
    <name evidence="2" type="ORF">BFC18_15720</name>
</gene>
<dbReference type="STRING" id="1656094.BFC18_15720"/>
<feature type="domain" description="N-acetyltransferase" evidence="1">
    <location>
        <begin position="1"/>
        <end position="164"/>
    </location>
</feature>
<dbReference type="RefSeq" id="WP_070126295.1">
    <property type="nucleotide sequence ID" value="NZ_MDHN01000032.1"/>
</dbReference>
<dbReference type="Proteomes" id="UP000175691">
    <property type="component" value="Unassembled WGS sequence"/>
</dbReference>
<dbReference type="OrthoDB" id="5459937at2"/>
<name>A0A1E7Z951_9ALTE</name>
<dbReference type="SUPFAM" id="SSF55729">
    <property type="entry name" value="Acyl-CoA N-acyltransferases (Nat)"/>
    <property type="match status" value="1"/>
</dbReference>
<evidence type="ECO:0000313" key="3">
    <source>
        <dbReference type="Proteomes" id="UP000175691"/>
    </source>
</evidence>
<dbReference type="CDD" id="cd04301">
    <property type="entry name" value="NAT_SF"/>
    <property type="match status" value="1"/>
</dbReference>
<dbReference type="InterPro" id="IPR016181">
    <property type="entry name" value="Acyl_CoA_acyltransferase"/>
</dbReference>
<keyword evidence="3" id="KW-1185">Reference proteome</keyword>
<evidence type="ECO:0000259" key="1">
    <source>
        <dbReference type="PROSITE" id="PS51186"/>
    </source>
</evidence>
<reference evidence="2 3" key="1">
    <citation type="submission" date="2016-08" db="EMBL/GenBank/DDBJ databases">
        <authorList>
            <person name="Seilhamer J.J."/>
        </authorList>
    </citation>
    <scope>NUCLEOTIDE SEQUENCE [LARGE SCALE GENOMIC DNA]</scope>
    <source>
        <strain evidence="2 3">KCTC 42603</strain>
    </source>
</reference>
<organism evidence="2 3">
    <name type="scientific">Alteromonas confluentis</name>
    <dbReference type="NCBI Taxonomy" id="1656094"/>
    <lineage>
        <taxon>Bacteria</taxon>
        <taxon>Pseudomonadati</taxon>
        <taxon>Pseudomonadota</taxon>
        <taxon>Gammaproteobacteria</taxon>
        <taxon>Alteromonadales</taxon>
        <taxon>Alteromonadaceae</taxon>
        <taxon>Alteromonas/Salinimonas group</taxon>
        <taxon>Alteromonas</taxon>
    </lineage>
</organism>
<dbReference type="GO" id="GO:0016747">
    <property type="term" value="F:acyltransferase activity, transferring groups other than amino-acyl groups"/>
    <property type="evidence" value="ECO:0007669"/>
    <property type="project" value="InterPro"/>
</dbReference>
<proteinExistence type="predicted"/>
<dbReference type="AlphaFoldDB" id="A0A1E7Z951"/>
<keyword evidence="2" id="KW-0808">Transferase</keyword>
<comment type="caution">
    <text evidence="2">The sequence shown here is derived from an EMBL/GenBank/DDBJ whole genome shotgun (WGS) entry which is preliminary data.</text>
</comment>
<dbReference type="Gene3D" id="3.40.630.30">
    <property type="match status" value="1"/>
</dbReference>
<dbReference type="NCBIfam" id="NF040504">
    <property type="entry name" value="resist_ArsN1b"/>
    <property type="match status" value="1"/>
</dbReference>
<accession>A0A1E7Z951</accession>
<dbReference type="EMBL" id="MDHN01000032">
    <property type="protein sequence ID" value="OFC70049.1"/>
    <property type="molecule type" value="Genomic_DNA"/>
</dbReference>